<proteinExistence type="predicted"/>
<organism evidence="2 3">
    <name type="scientific">Agrococcus baldri</name>
    <dbReference type="NCBI Taxonomy" id="153730"/>
    <lineage>
        <taxon>Bacteria</taxon>
        <taxon>Bacillati</taxon>
        <taxon>Actinomycetota</taxon>
        <taxon>Actinomycetes</taxon>
        <taxon>Micrococcales</taxon>
        <taxon>Microbacteriaceae</taxon>
        <taxon>Agrococcus</taxon>
    </lineage>
</organism>
<dbReference type="Proteomes" id="UP000198506">
    <property type="component" value="Unassembled WGS sequence"/>
</dbReference>
<feature type="region of interest" description="Disordered" evidence="1">
    <location>
        <begin position="1"/>
        <end position="47"/>
    </location>
</feature>
<name>A0AA94HLL2_9MICO</name>
<evidence type="ECO:0000256" key="1">
    <source>
        <dbReference type="SAM" id="MobiDB-lite"/>
    </source>
</evidence>
<sequence>MPQFEMPPRAEGSVRPGSTGSSPIDPASDGLGTDSADPLSAGPLESDPLHTATARRRFGWRQLLIAGLVGVLAGGAIPVALQSLDDSAAGAQVEDLRSVALEYLTAIANGRAGVATGLAPVRGSGRVAPDAVLQSATPITDYTVQLVQVDGVSGSADVRYRVGGIEVFRALEARLVEGEWRLRTSLAEVADVTFSDPIARVQVAGVPLDGAAPVLLYPGSYRIDAFAGLFFLSGGDEFVVDGDPGTPTAPYVTAGVVPRIRDYATELALDTVADCQLRARCPVGYGLRLLPVGEPYPVDADADTGAIDLVVPIMALDGQDTQWFDVRLRAILDDDGAPAEWLCGEPGASAEELHGCTL</sequence>
<keyword evidence="3" id="KW-1185">Reference proteome</keyword>
<dbReference type="AlphaFoldDB" id="A0AA94HLL2"/>
<protein>
    <submittedName>
        <fullName evidence="2">Uncharacterized protein</fullName>
    </submittedName>
</protein>
<dbReference type="EMBL" id="FOZN01000002">
    <property type="protein sequence ID" value="SFS07492.1"/>
    <property type="molecule type" value="Genomic_DNA"/>
</dbReference>
<accession>A0AA94HLL2</accession>
<comment type="caution">
    <text evidence="2">The sequence shown here is derived from an EMBL/GenBank/DDBJ whole genome shotgun (WGS) entry which is preliminary data.</text>
</comment>
<gene>
    <name evidence="2" type="ORF">SAMN04487783_0967</name>
</gene>
<reference evidence="2 3" key="1">
    <citation type="submission" date="2016-10" db="EMBL/GenBank/DDBJ databases">
        <authorList>
            <person name="Varghese N."/>
            <person name="Submissions S."/>
        </authorList>
    </citation>
    <scope>NUCLEOTIDE SEQUENCE [LARGE SCALE GENOMIC DNA]</scope>
    <source>
        <strain evidence="2 3">IAM 15147</strain>
    </source>
</reference>
<evidence type="ECO:0000313" key="2">
    <source>
        <dbReference type="EMBL" id="SFS07492.1"/>
    </source>
</evidence>
<evidence type="ECO:0000313" key="3">
    <source>
        <dbReference type="Proteomes" id="UP000198506"/>
    </source>
</evidence>